<dbReference type="AlphaFoldDB" id="A0A918RGC1"/>
<accession>A0A918RGC1</accession>
<gene>
    <name evidence="2" type="ORF">GCM10008090_02820</name>
</gene>
<dbReference type="EMBL" id="BMXA01000001">
    <property type="protein sequence ID" value="GGZ97932.1"/>
    <property type="molecule type" value="Genomic_DNA"/>
</dbReference>
<keyword evidence="1" id="KW-0732">Signal</keyword>
<feature type="signal peptide" evidence="1">
    <location>
        <begin position="1"/>
        <end position="25"/>
    </location>
</feature>
<dbReference type="RefSeq" id="WP_189398221.1">
    <property type="nucleotide sequence ID" value="NZ_BMXA01000001.1"/>
</dbReference>
<comment type="caution">
    <text evidence="2">The sequence shown here is derived from an EMBL/GenBank/DDBJ whole genome shotgun (WGS) entry which is preliminary data.</text>
</comment>
<dbReference type="PROSITE" id="PS51257">
    <property type="entry name" value="PROKAR_LIPOPROTEIN"/>
    <property type="match status" value="1"/>
</dbReference>
<evidence type="ECO:0000256" key="1">
    <source>
        <dbReference type="SAM" id="SignalP"/>
    </source>
</evidence>
<feature type="chain" id="PRO_5036965251" description="Lipoprotein" evidence="1">
    <location>
        <begin position="26"/>
        <end position="279"/>
    </location>
</feature>
<evidence type="ECO:0000313" key="2">
    <source>
        <dbReference type="EMBL" id="GGZ97932.1"/>
    </source>
</evidence>
<reference evidence="2" key="1">
    <citation type="journal article" date="2014" name="Int. J. Syst. Evol. Microbiol.">
        <title>Complete genome sequence of Corynebacterium casei LMG S-19264T (=DSM 44701T), isolated from a smear-ripened cheese.</title>
        <authorList>
            <consortium name="US DOE Joint Genome Institute (JGI-PGF)"/>
            <person name="Walter F."/>
            <person name="Albersmeier A."/>
            <person name="Kalinowski J."/>
            <person name="Ruckert C."/>
        </authorList>
    </citation>
    <scope>NUCLEOTIDE SEQUENCE</scope>
    <source>
        <strain evidence="2">KCTC 12711</strain>
    </source>
</reference>
<reference evidence="2" key="2">
    <citation type="submission" date="2020-09" db="EMBL/GenBank/DDBJ databases">
        <authorList>
            <person name="Sun Q."/>
            <person name="Kim S."/>
        </authorList>
    </citation>
    <scope>NUCLEOTIDE SEQUENCE</scope>
    <source>
        <strain evidence="2">KCTC 12711</strain>
    </source>
</reference>
<evidence type="ECO:0000313" key="3">
    <source>
        <dbReference type="Proteomes" id="UP000614811"/>
    </source>
</evidence>
<evidence type="ECO:0008006" key="4">
    <source>
        <dbReference type="Google" id="ProtNLM"/>
    </source>
</evidence>
<keyword evidence="3" id="KW-1185">Reference proteome</keyword>
<name>A0A918RGC1_9GAMM</name>
<dbReference type="Proteomes" id="UP000614811">
    <property type="component" value="Unassembled WGS sequence"/>
</dbReference>
<proteinExistence type="predicted"/>
<protein>
    <recommendedName>
        <fullName evidence="4">Lipoprotein</fullName>
    </recommendedName>
</protein>
<organism evidence="2 3">
    <name type="scientific">Arenicella chitinivorans</name>
    <dbReference type="NCBI Taxonomy" id="1329800"/>
    <lineage>
        <taxon>Bacteria</taxon>
        <taxon>Pseudomonadati</taxon>
        <taxon>Pseudomonadota</taxon>
        <taxon>Gammaproteobacteria</taxon>
        <taxon>Arenicellales</taxon>
        <taxon>Arenicellaceae</taxon>
        <taxon>Arenicella</taxon>
    </lineage>
</organism>
<sequence>MIKRTKLWMSINKITLVSVASVGIAGCDSNSDTATDIEQQAKVALEQTASVVEGEGEGEGEGAGSVDLATNDLAYLTQLALMRGHLFVGNALYQAGHFEHAKMHMKHPESELYAAVEPAFKARGVRGFAAQLTTLSTAVEQEQGDAVVSAAYAAVVEAITANEKAVNVASISVAQQLKLVAEIMRVAGEEYAIAVVDGKMENAHEYQDALGFTTVSKRIVSDISVANGGERDAKEAALAHLDALEAHWPSMIPPDSLATEASALYVAAAKIELLAFGVK</sequence>